<dbReference type="EMBL" id="BPLR01020234">
    <property type="protein sequence ID" value="GIX76160.1"/>
    <property type="molecule type" value="Genomic_DNA"/>
</dbReference>
<dbReference type="Gene3D" id="3.40.50.10140">
    <property type="entry name" value="Toll/interleukin-1 receptor homology (TIR) domain"/>
    <property type="match status" value="1"/>
</dbReference>
<evidence type="ECO:0000313" key="1">
    <source>
        <dbReference type="EMBL" id="GIX76160.1"/>
    </source>
</evidence>
<organism evidence="1 2">
    <name type="scientific">Caerostris extrusa</name>
    <name type="common">Bark spider</name>
    <name type="synonym">Caerostris bankana</name>
    <dbReference type="NCBI Taxonomy" id="172846"/>
    <lineage>
        <taxon>Eukaryota</taxon>
        <taxon>Metazoa</taxon>
        <taxon>Ecdysozoa</taxon>
        <taxon>Arthropoda</taxon>
        <taxon>Chelicerata</taxon>
        <taxon>Arachnida</taxon>
        <taxon>Araneae</taxon>
        <taxon>Araneomorphae</taxon>
        <taxon>Entelegynae</taxon>
        <taxon>Araneoidea</taxon>
        <taxon>Araneidae</taxon>
        <taxon>Caerostris</taxon>
    </lineage>
</organism>
<proteinExistence type="predicted"/>
<protein>
    <submittedName>
        <fullName evidence="1">Protein toll</fullName>
    </submittedName>
</protein>
<feature type="non-terminal residue" evidence="1">
    <location>
        <position position="1"/>
    </location>
</feature>
<reference evidence="1 2" key="1">
    <citation type="submission" date="2021-06" db="EMBL/GenBank/DDBJ databases">
        <title>Caerostris extrusa draft genome.</title>
        <authorList>
            <person name="Kono N."/>
            <person name="Arakawa K."/>
        </authorList>
    </citation>
    <scope>NUCLEOTIDE SEQUENCE [LARGE SCALE GENOMIC DNA]</scope>
</reference>
<dbReference type="InterPro" id="IPR035897">
    <property type="entry name" value="Toll_tir_struct_dom_sf"/>
</dbReference>
<dbReference type="AlphaFoldDB" id="A0AAV4MWL2"/>
<gene>
    <name evidence="1" type="primary">Tl_3</name>
    <name evidence="1" type="ORF">CEXT_676581</name>
</gene>
<dbReference type="Proteomes" id="UP001054945">
    <property type="component" value="Unassembled WGS sequence"/>
</dbReference>
<accession>A0AAV4MWL2</accession>
<sequence>QLLRSSECMQLLKASMSCSIENSSRRMIFIVLDEDALLHEADPTLKAVVNNSVTLRWKEILFWRKFVYLLPKRNQDSPTDNEYEPLVQNEC</sequence>
<dbReference type="SUPFAM" id="SSF52200">
    <property type="entry name" value="Toll/Interleukin receptor TIR domain"/>
    <property type="match status" value="1"/>
</dbReference>
<name>A0AAV4MWL2_CAEEX</name>
<keyword evidence="2" id="KW-1185">Reference proteome</keyword>
<comment type="caution">
    <text evidence="1">The sequence shown here is derived from an EMBL/GenBank/DDBJ whole genome shotgun (WGS) entry which is preliminary data.</text>
</comment>
<evidence type="ECO:0000313" key="2">
    <source>
        <dbReference type="Proteomes" id="UP001054945"/>
    </source>
</evidence>